<evidence type="ECO:0000313" key="3">
    <source>
        <dbReference type="EMBL" id="RVQ65283.1"/>
    </source>
</evidence>
<dbReference type="OrthoDB" id="7388088at2"/>
<reference evidence="3 4" key="1">
    <citation type="submission" date="2018-12" db="EMBL/GenBank/DDBJ databases">
        <title>Croceicoccus ponticola sp. nov., a lipolytic bacterium isolated from seawater.</title>
        <authorList>
            <person name="Yoon J.-H."/>
        </authorList>
    </citation>
    <scope>NUCLEOTIDE SEQUENCE [LARGE SCALE GENOMIC DNA]</scope>
    <source>
        <strain evidence="3 4">GM-16</strain>
    </source>
</reference>
<feature type="region of interest" description="Disordered" evidence="1">
    <location>
        <begin position="28"/>
        <end position="83"/>
    </location>
</feature>
<proteinExistence type="predicted"/>
<evidence type="ECO:0000256" key="1">
    <source>
        <dbReference type="SAM" id="MobiDB-lite"/>
    </source>
</evidence>
<feature type="chain" id="PRO_5019548316" evidence="2">
    <location>
        <begin position="23"/>
        <end position="617"/>
    </location>
</feature>
<gene>
    <name evidence="3" type="ORF">EKN06_13665</name>
</gene>
<feature type="compositionally biased region" description="Polar residues" evidence="1">
    <location>
        <begin position="59"/>
        <end position="74"/>
    </location>
</feature>
<evidence type="ECO:0000256" key="2">
    <source>
        <dbReference type="SAM" id="SignalP"/>
    </source>
</evidence>
<keyword evidence="2" id="KW-0732">Signal</keyword>
<organism evidence="3 4">
    <name type="scientific">Croceicoccus ponticola</name>
    <dbReference type="NCBI Taxonomy" id="2217664"/>
    <lineage>
        <taxon>Bacteria</taxon>
        <taxon>Pseudomonadati</taxon>
        <taxon>Pseudomonadota</taxon>
        <taxon>Alphaproteobacteria</taxon>
        <taxon>Sphingomonadales</taxon>
        <taxon>Erythrobacteraceae</taxon>
        <taxon>Croceicoccus</taxon>
    </lineage>
</organism>
<dbReference type="Proteomes" id="UP000283003">
    <property type="component" value="Unassembled WGS sequence"/>
</dbReference>
<dbReference type="EMBL" id="RXOL01000008">
    <property type="protein sequence ID" value="RVQ65283.1"/>
    <property type="molecule type" value="Genomic_DNA"/>
</dbReference>
<evidence type="ECO:0000313" key="4">
    <source>
        <dbReference type="Proteomes" id="UP000283003"/>
    </source>
</evidence>
<feature type="signal peptide" evidence="2">
    <location>
        <begin position="1"/>
        <end position="22"/>
    </location>
</feature>
<accession>A0A437GWI3</accession>
<dbReference type="RefSeq" id="WP_127613484.1">
    <property type="nucleotide sequence ID" value="NZ_RXOL01000008.1"/>
</dbReference>
<protein>
    <submittedName>
        <fullName evidence="3">Uncharacterized protein</fullName>
    </submittedName>
</protein>
<comment type="caution">
    <text evidence="3">The sequence shown here is derived from an EMBL/GenBank/DDBJ whole genome shotgun (WGS) entry which is preliminary data.</text>
</comment>
<sequence length="617" mass="65711">MNRLSARKVVLAAMLATAPVVALYAQDGPESLLPPGFDDPTPAPAPARQNAPSRPSGPATVSQPVVQGTPSGPGQSAPPERTEAAKRLLDRLPSLAELEKMDTDEIDELLGLKPTFDIPEQARRSTGTVGILATGEGGMRPESLANYDGLFVRRVLDGTKGPLVSRWGHILLRRALASRLAAPAGMDGVEFAALRAGVLNRIGEATIARAVVQEVDTADYSPALIGSAYDAYVSLGDFTGACPMVRLHARAREDRDWDLLRGICGSFSGESSGMDRIERQRRRSEGTQIDALLAQKYAGAIGRTRRAVTLEWDDVEELTPWRYALATATGAEVPAGLVQQGGATYQRLAAISPSVPLLLRARGTDVAGSEGILSSAALVDLYSQIYSDPEISGDEAARANLLRNAYVGDAEARLGAMREIWGEKDLSKRYYARQVLTAYAAARLPIDPAFEADAGQLIGAMLAAGLDANAVRWARTVQVGSQGWGLLMVGSPLISEEVGESAARSFIDEDESADQRRSRFFIAGLAGLGRITPDVAAELSGELGYDIGRQTRWTKAIDRAAKRRNKVLVSYLAALGMQGSSWSQMTPVHLYHVVSALNAAGLGAEARMIAAEAVARS</sequence>
<dbReference type="AlphaFoldDB" id="A0A437GWI3"/>
<keyword evidence="4" id="KW-1185">Reference proteome</keyword>
<name>A0A437GWI3_9SPHN</name>